<proteinExistence type="predicted"/>
<feature type="non-terminal residue" evidence="2">
    <location>
        <position position="1"/>
    </location>
</feature>
<protein>
    <submittedName>
        <fullName evidence="2">Uncharacterized protein</fullName>
    </submittedName>
</protein>
<feature type="compositionally biased region" description="Low complexity" evidence="1">
    <location>
        <begin position="49"/>
        <end position="62"/>
    </location>
</feature>
<accession>A0ABQ7GRW2</accession>
<sequence length="216" mass="23153">QQSRRRAALRAGAEEDSSQEEDEGGDQCCGDSDDVNGYMSGLEEHQAAKEQASAEKAAAAAARKAEDKAARKATKKQAKQDQRMKRQGGCAEPSPHKSAQSTPVSHTSREEGARSIPSGRLSRANKGSSPSGSWSHEGSSNGRHGGPPARRPGGGSRSTFGARSLPNRSRISTTPPLEGQARGLHRTPPQVSGWLQEREAIMQVRWSDHVIEVQVR</sequence>
<evidence type="ECO:0000313" key="2">
    <source>
        <dbReference type="EMBL" id="KAF5837333.1"/>
    </source>
</evidence>
<name>A0ABQ7GRW2_DUNSA</name>
<dbReference type="EMBL" id="MU069620">
    <property type="protein sequence ID" value="KAF5837333.1"/>
    <property type="molecule type" value="Genomic_DNA"/>
</dbReference>
<reference evidence="2" key="1">
    <citation type="submission" date="2017-08" db="EMBL/GenBank/DDBJ databases">
        <authorList>
            <person name="Polle J.E."/>
            <person name="Barry K."/>
            <person name="Cushman J."/>
            <person name="Schmutz J."/>
            <person name="Tran D."/>
            <person name="Hathwaick L.T."/>
            <person name="Yim W.C."/>
            <person name="Jenkins J."/>
            <person name="Mckie-Krisberg Z.M."/>
            <person name="Prochnik S."/>
            <person name="Lindquist E."/>
            <person name="Dockter R.B."/>
            <person name="Adam C."/>
            <person name="Molina H."/>
            <person name="Bunkerborg J."/>
            <person name="Jin E."/>
            <person name="Buchheim M."/>
            <person name="Magnuson J."/>
        </authorList>
    </citation>
    <scope>NUCLEOTIDE SEQUENCE</scope>
    <source>
        <strain evidence="2">CCAP 19/18</strain>
    </source>
</reference>
<evidence type="ECO:0000313" key="3">
    <source>
        <dbReference type="Proteomes" id="UP000815325"/>
    </source>
</evidence>
<feature type="compositionally biased region" description="Polar residues" evidence="1">
    <location>
        <begin position="157"/>
        <end position="175"/>
    </location>
</feature>
<dbReference type="Proteomes" id="UP000815325">
    <property type="component" value="Unassembled WGS sequence"/>
</dbReference>
<keyword evidence="3" id="KW-1185">Reference proteome</keyword>
<feature type="compositionally biased region" description="Polar residues" evidence="1">
    <location>
        <begin position="97"/>
        <end position="106"/>
    </location>
</feature>
<organism evidence="2 3">
    <name type="scientific">Dunaliella salina</name>
    <name type="common">Green alga</name>
    <name type="synonym">Protococcus salinus</name>
    <dbReference type="NCBI Taxonomy" id="3046"/>
    <lineage>
        <taxon>Eukaryota</taxon>
        <taxon>Viridiplantae</taxon>
        <taxon>Chlorophyta</taxon>
        <taxon>core chlorophytes</taxon>
        <taxon>Chlorophyceae</taxon>
        <taxon>CS clade</taxon>
        <taxon>Chlamydomonadales</taxon>
        <taxon>Dunaliellaceae</taxon>
        <taxon>Dunaliella</taxon>
    </lineage>
</organism>
<feature type="compositionally biased region" description="Low complexity" evidence="1">
    <location>
        <begin position="127"/>
        <end position="148"/>
    </location>
</feature>
<evidence type="ECO:0000256" key="1">
    <source>
        <dbReference type="SAM" id="MobiDB-lite"/>
    </source>
</evidence>
<feature type="region of interest" description="Disordered" evidence="1">
    <location>
        <begin position="1"/>
        <end position="192"/>
    </location>
</feature>
<gene>
    <name evidence="2" type="ORF">DUNSADRAFT_4541</name>
</gene>
<comment type="caution">
    <text evidence="2">The sequence shown here is derived from an EMBL/GenBank/DDBJ whole genome shotgun (WGS) entry which is preliminary data.</text>
</comment>
<feature type="compositionally biased region" description="Acidic residues" evidence="1">
    <location>
        <begin position="14"/>
        <end position="25"/>
    </location>
</feature>